<keyword evidence="2" id="KW-1185">Reference proteome</keyword>
<organism evidence="1 2">
    <name type="scientific">Streptomyces chartreusis</name>
    <dbReference type="NCBI Taxonomy" id="1969"/>
    <lineage>
        <taxon>Bacteria</taxon>
        <taxon>Bacillati</taxon>
        <taxon>Actinomycetota</taxon>
        <taxon>Actinomycetes</taxon>
        <taxon>Kitasatosporales</taxon>
        <taxon>Streptomycetaceae</taxon>
        <taxon>Streptomyces</taxon>
    </lineage>
</organism>
<dbReference type="Gene3D" id="3.10.450.50">
    <property type="match status" value="2"/>
</dbReference>
<dbReference type="InterPro" id="IPR032710">
    <property type="entry name" value="NTF2-like_dom_sf"/>
</dbReference>
<dbReference type="EMBL" id="CP056041">
    <property type="protein sequence ID" value="QKZ16144.1"/>
    <property type="molecule type" value="Genomic_DNA"/>
</dbReference>
<evidence type="ECO:0000313" key="1">
    <source>
        <dbReference type="EMBL" id="QKZ16144.1"/>
    </source>
</evidence>
<dbReference type="Proteomes" id="UP000509418">
    <property type="component" value="Chromosome"/>
</dbReference>
<gene>
    <name evidence="1" type="ORF">HUT05_01350</name>
</gene>
<dbReference type="SUPFAM" id="SSF54427">
    <property type="entry name" value="NTF2-like"/>
    <property type="match status" value="1"/>
</dbReference>
<sequence>MSNQLNAALSGQAPTALAEDVSLATPLTAPRITGRDAVSAALGTYQQALAAPEATVSLKGDEVEGVVYSASPGGRETEIVALARKNAAGLIATIDVYGRPWPFMAALREVIAKTDPALADPSLGSGPYTPDGPTPVWVDHPAVPPLAQDVTLYSPILREEPTGNAVVGPVLKAAAQSFSDLKVRAVLDIEGQPGFAVVIDEYVEGGHVQQLVEIFTLNGAGEVGGIRIFTRPWLVTAHFRKSMYALLKDTLGPEFWEGPESENPLPTP</sequence>
<name>A0A7I0NSV1_STRCX</name>
<dbReference type="RefSeq" id="WP_176573832.1">
    <property type="nucleotide sequence ID" value="NZ_CBDRGH010000047.1"/>
</dbReference>
<accession>A0A7I0NSV1</accession>
<reference evidence="1 2" key="1">
    <citation type="submission" date="2020-06" db="EMBL/GenBank/DDBJ databases">
        <title>Genome mining for natural products.</title>
        <authorList>
            <person name="Zhang B."/>
            <person name="Shi J."/>
            <person name="Ge H."/>
        </authorList>
    </citation>
    <scope>NUCLEOTIDE SEQUENCE [LARGE SCALE GENOMIC DNA]</scope>
    <source>
        <strain evidence="1 2">NA02069</strain>
    </source>
</reference>
<protein>
    <submittedName>
        <fullName evidence="1">Uncharacterized protein</fullName>
    </submittedName>
</protein>
<proteinExistence type="predicted"/>
<evidence type="ECO:0000313" key="2">
    <source>
        <dbReference type="Proteomes" id="UP000509418"/>
    </source>
</evidence>
<dbReference type="AlphaFoldDB" id="A0A7I0NSV1"/>